<dbReference type="AlphaFoldDB" id="A0A3C1KA35"/>
<proteinExistence type="predicted"/>
<keyword evidence="1" id="KW-0732">Signal</keyword>
<feature type="signal peptide" evidence="1">
    <location>
        <begin position="1"/>
        <end position="30"/>
    </location>
</feature>
<evidence type="ECO:0008006" key="4">
    <source>
        <dbReference type="Google" id="ProtNLM"/>
    </source>
</evidence>
<protein>
    <recommendedName>
        <fullName evidence="4">Nuclear transport factor 2 family protein</fullName>
    </recommendedName>
</protein>
<dbReference type="EMBL" id="DMNG01000027">
    <property type="protein sequence ID" value="HAN23313.1"/>
    <property type="molecule type" value="Genomic_DNA"/>
</dbReference>
<accession>A0A3C1KA35</accession>
<comment type="caution">
    <text evidence="2">The sequence shown here is derived from an EMBL/GenBank/DDBJ whole genome shotgun (WGS) entry which is preliminary data.</text>
</comment>
<gene>
    <name evidence="2" type="ORF">DCP95_01915</name>
</gene>
<sequence length="184" mass="19264">MNSSTLGRMSKASRRIVLALVAVVTATVMSGCGAPAPSPTPTPTALSEAEAYAAAEATYRAYVDALNRVDLADPATFEPVFALTTGELNEIDRRDFSQLHADGITFIGANVVRSVTPVDHSNGRVDLGVCYDVSATDLVTSTGDSIVDADRIGVQALQVSLQPSSSSSTFYVSRVGAWTSEQSC</sequence>
<evidence type="ECO:0000313" key="2">
    <source>
        <dbReference type="EMBL" id="HAN23313.1"/>
    </source>
</evidence>
<dbReference type="Proteomes" id="UP000257479">
    <property type="component" value="Unassembled WGS sequence"/>
</dbReference>
<feature type="chain" id="PRO_5038950576" description="Nuclear transport factor 2 family protein" evidence="1">
    <location>
        <begin position="31"/>
        <end position="184"/>
    </location>
</feature>
<name>A0A3C1KA35_9MICO</name>
<evidence type="ECO:0000313" key="3">
    <source>
        <dbReference type="Proteomes" id="UP000257479"/>
    </source>
</evidence>
<evidence type="ECO:0000256" key="1">
    <source>
        <dbReference type="SAM" id="SignalP"/>
    </source>
</evidence>
<reference evidence="2 3" key="1">
    <citation type="journal article" date="2018" name="Nat. Biotechnol.">
        <title>A standardized bacterial taxonomy based on genome phylogeny substantially revises the tree of life.</title>
        <authorList>
            <person name="Parks D.H."/>
            <person name="Chuvochina M."/>
            <person name="Waite D.W."/>
            <person name="Rinke C."/>
            <person name="Skarshewski A."/>
            <person name="Chaumeil P.A."/>
            <person name="Hugenholtz P."/>
        </authorList>
    </citation>
    <scope>NUCLEOTIDE SEQUENCE [LARGE SCALE GENOMIC DNA]</scope>
    <source>
        <strain evidence="2">UBA9152</strain>
    </source>
</reference>
<organism evidence="2 3">
    <name type="scientific">Microbacterium ginsengisoli</name>
    <dbReference type="NCBI Taxonomy" id="400772"/>
    <lineage>
        <taxon>Bacteria</taxon>
        <taxon>Bacillati</taxon>
        <taxon>Actinomycetota</taxon>
        <taxon>Actinomycetes</taxon>
        <taxon>Micrococcales</taxon>
        <taxon>Microbacteriaceae</taxon>
        <taxon>Microbacterium</taxon>
    </lineage>
</organism>